<evidence type="ECO:0000313" key="2">
    <source>
        <dbReference type="EMBL" id="ODM05225.1"/>
    </source>
</evidence>
<dbReference type="AlphaFoldDB" id="A0A1E3A8Y1"/>
<dbReference type="PANTHER" id="PTHR43236">
    <property type="entry name" value="ANTITOXIN HIGA1"/>
    <property type="match status" value="1"/>
</dbReference>
<dbReference type="InterPro" id="IPR052345">
    <property type="entry name" value="Rad_response_metalloprotease"/>
</dbReference>
<dbReference type="PANTHER" id="PTHR43236:SF2">
    <property type="entry name" value="BLL0069 PROTEIN"/>
    <property type="match status" value="1"/>
</dbReference>
<reference evidence="2 3" key="1">
    <citation type="submission" date="2016-07" db="EMBL/GenBank/DDBJ databases">
        <title>Characterization of isolates of Eisenbergiella tayi derived from blood cultures, using whole genome sequencing.</title>
        <authorList>
            <person name="Burdz T."/>
            <person name="Wiebe D."/>
            <person name="Huynh C."/>
            <person name="Bernard K."/>
        </authorList>
    </citation>
    <scope>NUCLEOTIDE SEQUENCE [LARGE SCALE GENOMIC DNA]</scope>
    <source>
        <strain evidence="2 3">NML 110608</strain>
    </source>
</reference>
<comment type="caution">
    <text evidence="2">The sequence shown here is derived from an EMBL/GenBank/DDBJ whole genome shotgun (WGS) entry which is preliminary data.</text>
</comment>
<protein>
    <recommendedName>
        <fullName evidence="1">IrrE N-terminal-like domain-containing protein</fullName>
    </recommendedName>
</protein>
<sequence length="387" mass="44366">MPAINVNIQPEVIHWALSQTQESKLGDKLMKNIKHWLDGIKTPTFNQIEDFSKKSNIPLGYFFLQTPPKEYIPLLEYRTVDSIQSANPSRNLIDTIHEMEAVQDWMISYRKDMGFDVLPIVGSMKGSTDITAIVDKIRADLELDKAWFEKCNNIPNAFNYMRGLLEENGIVVMMNGVVNKNTHRALNVEEFRAFTLVNEWAPLIFINAADSQGARLFSLFHEVVHIWLGEDDLYNDVRNSPDSMKQIEFICNAVAGELMVPQKIFLYKWNQTAAEDLFQRIKTISKYFLCSEIVIARKALDNKKITKSAYDQIVENALNAYKAAKENKESGGNYYNTMTSRLDRCFIKALCESINMGRTSYTEAYRLTNTSRKTFSEVADRLGGAEW</sequence>
<evidence type="ECO:0000313" key="3">
    <source>
        <dbReference type="Proteomes" id="UP000094067"/>
    </source>
</evidence>
<dbReference type="InterPro" id="IPR010359">
    <property type="entry name" value="IrrE_HExxH"/>
</dbReference>
<gene>
    <name evidence="2" type="ORF">BEI61_01108</name>
</gene>
<evidence type="ECO:0000259" key="1">
    <source>
        <dbReference type="Pfam" id="PF06114"/>
    </source>
</evidence>
<dbReference type="Proteomes" id="UP000094067">
    <property type="component" value="Unassembled WGS sequence"/>
</dbReference>
<feature type="domain" description="IrrE N-terminal-like" evidence="1">
    <location>
        <begin position="166"/>
        <end position="298"/>
    </location>
</feature>
<dbReference type="PATRIC" id="fig|1432052.4.peg.1247"/>
<dbReference type="Gene3D" id="1.10.10.2910">
    <property type="match status" value="1"/>
</dbReference>
<dbReference type="RefSeq" id="WP_069151574.1">
    <property type="nucleotide sequence ID" value="NZ_MCGH01000002.1"/>
</dbReference>
<proteinExistence type="predicted"/>
<dbReference type="Pfam" id="PF06114">
    <property type="entry name" value="Peptidase_M78"/>
    <property type="match status" value="1"/>
</dbReference>
<accession>A0A1E3A8Y1</accession>
<organism evidence="2 3">
    <name type="scientific">Eisenbergiella tayi</name>
    <dbReference type="NCBI Taxonomy" id="1432052"/>
    <lineage>
        <taxon>Bacteria</taxon>
        <taxon>Bacillati</taxon>
        <taxon>Bacillota</taxon>
        <taxon>Clostridia</taxon>
        <taxon>Lachnospirales</taxon>
        <taxon>Lachnospiraceae</taxon>
        <taxon>Eisenbergiella</taxon>
    </lineage>
</organism>
<dbReference type="EMBL" id="MCGH01000002">
    <property type="protein sequence ID" value="ODM05225.1"/>
    <property type="molecule type" value="Genomic_DNA"/>
</dbReference>
<name>A0A1E3A8Y1_9FIRM</name>